<dbReference type="GO" id="GO:0005976">
    <property type="term" value="P:polysaccharide metabolic process"/>
    <property type="evidence" value="ECO:0007669"/>
    <property type="project" value="InterPro"/>
</dbReference>
<dbReference type="GO" id="GO:0016853">
    <property type="term" value="F:isomerase activity"/>
    <property type="evidence" value="ECO:0007669"/>
    <property type="project" value="UniProtKB-KW"/>
</dbReference>
<feature type="region of interest" description="Disordered" evidence="1">
    <location>
        <begin position="147"/>
        <end position="169"/>
    </location>
</feature>
<dbReference type="InterPro" id="IPR001538">
    <property type="entry name" value="Man6P_isomerase-2_C"/>
</dbReference>
<evidence type="ECO:0000259" key="2">
    <source>
        <dbReference type="Pfam" id="PF01050"/>
    </source>
</evidence>
<feature type="compositionally biased region" description="Basic and acidic residues" evidence="1">
    <location>
        <begin position="147"/>
        <end position="157"/>
    </location>
</feature>
<keyword evidence="3" id="KW-0413">Isomerase</keyword>
<dbReference type="InterPro" id="IPR011051">
    <property type="entry name" value="RmlC_Cupin_sf"/>
</dbReference>
<gene>
    <name evidence="3" type="ORF">AS026_34525</name>
</gene>
<organism evidence="3 4">
    <name type="scientific">Rhizobium altiplani</name>
    <dbReference type="NCBI Taxonomy" id="1864509"/>
    <lineage>
        <taxon>Bacteria</taxon>
        <taxon>Pseudomonadati</taxon>
        <taxon>Pseudomonadota</taxon>
        <taxon>Alphaproteobacteria</taxon>
        <taxon>Hyphomicrobiales</taxon>
        <taxon>Rhizobiaceae</taxon>
        <taxon>Rhizobium/Agrobacterium group</taxon>
        <taxon>Rhizobium</taxon>
    </lineage>
</organism>
<reference evidence="3 4" key="1">
    <citation type="submission" date="2015-11" db="EMBL/GenBank/DDBJ databases">
        <title>Draft Genome Sequence of the Strain BR 10423 (Rhizobium sp.) isolated from nodules of Mimosa pudica.</title>
        <authorList>
            <person name="Barauna A.C."/>
            <person name="Zilli J.E."/>
            <person name="Simoes-Araujo J.L."/>
            <person name="Reis V.M."/>
            <person name="James E.K."/>
            <person name="Reis F.B.Jr."/>
            <person name="Rouws L.F."/>
            <person name="Passos S.R."/>
            <person name="Gois S.R."/>
        </authorList>
    </citation>
    <scope>NUCLEOTIDE SEQUENCE [LARGE SCALE GENOMIC DNA]</scope>
    <source>
        <strain evidence="3 4">BR10423</strain>
    </source>
</reference>
<accession>A0A109JWB4</accession>
<dbReference type="AlphaFoldDB" id="A0A109JWB4"/>
<evidence type="ECO:0000256" key="1">
    <source>
        <dbReference type="SAM" id="MobiDB-lite"/>
    </source>
</evidence>
<dbReference type="SUPFAM" id="SSF51182">
    <property type="entry name" value="RmlC-like cupins"/>
    <property type="match status" value="1"/>
</dbReference>
<dbReference type="OrthoDB" id="9806359at2"/>
<dbReference type="RefSeq" id="WP_007539239.1">
    <property type="nucleotide sequence ID" value="NZ_LNCD01000039.1"/>
</dbReference>
<protein>
    <submittedName>
        <fullName evidence="3">Sugar isomerase</fullName>
    </submittedName>
</protein>
<dbReference type="Gene3D" id="2.60.120.10">
    <property type="entry name" value="Jelly Rolls"/>
    <property type="match status" value="1"/>
</dbReference>
<dbReference type="Proteomes" id="UP000068164">
    <property type="component" value="Unassembled WGS sequence"/>
</dbReference>
<feature type="domain" description="Mannose-6-phosphate isomerase type II C-terminal" evidence="2">
    <location>
        <begin position="28"/>
        <end position="141"/>
    </location>
</feature>
<evidence type="ECO:0000313" key="4">
    <source>
        <dbReference type="Proteomes" id="UP000068164"/>
    </source>
</evidence>
<dbReference type="InterPro" id="IPR014710">
    <property type="entry name" value="RmlC-like_jellyroll"/>
</dbReference>
<sequence>MIDSYLHEIFSGAPGPGRSALSAAKIEHVTTAKKVTKRWGEERWLIAEGAPFGFKVINIRAGQKTSLQYHERKEEANLVLRGSGVFLYANASNEPLKQADLSAGDIIHILPGKVHRIHARTDVTLIEVSTPELDDVIRLEDDWNRGSGRIESEHSGEEVEQDGFQGGAI</sequence>
<keyword evidence="4" id="KW-1185">Reference proteome</keyword>
<proteinExistence type="predicted"/>
<dbReference type="EMBL" id="LNCD01000039">
    <property type="protein sequence ID" value="KWV56307.1"/>
    <property type="molecule type" value="Genomic_DNA"/>
</dbReference>
<comment type="caution">
    <text evidence="3">The sequence shown here is derived from an EMBL/GenBank/DDBJ whole genome shotgun (WGS) entry which is preliminary data.</text>
</comment>
<dbReference type="GO" id="GO:0016779">
    <property type="term" value="F:nucleotidyltransferase activity"/>
    <property type="evidence" value="ECO:0007669"/>
    <property type="project" value="InterPro"/>
</dbReference>
<dbReference type="Pfam" id="PF01050">
    <property type="entry name" value="MannoseP_isomer"/>
    <property type="match status" value="1"/>
</dbReference>
<evidence type="ECO:0000313" key="3">
    <source>
        <dbReference type="EMBL" id="KWV56307.1"/>
    </source>
</evidence>
<name>A0A109JWB4_9HYPH</name>